<reference evidence="11 12" key="1">
    <citation type="submission" date="2019-02" db="EMBL/GenBank/DDBJ databases">
        <authorList>
            <consortium name="Pathogen Informatics"/>
        </authorList>
    </citation>
    <scope>NUCLEOTIDE SEQUENCE [LARGE SCALE GENOMIC DNA]</scope>
    <source>
        <strain evidence="11 12">3012STDY7089603</strain>
    </source>
</reference>
<evidence type="ECO:0000256" key="2">
    <source>
        <dbReference type="ARBA" id="ARBA00022553"/>
    </source>
</evidence>
<keyword evidence="5 10" id="KW-0812">Transmembrane</keyword>
<keyword evidence="11" id="KW-0560">Oxidoreductase</keyword>
<dbReference type="GO" id="GO:0005886">
    <property type="term" value="C:plasma membrane"/>
    <property type="evidence" value="ECO:0007669"/>
    <property type="project" value="UniProtKB-SubCell"/>
</dbReference>
<protein>
    <recommendedName>
        <fullName evidence="10">Ion-translocating oxidoreductase complex subunit D</fullName>
        <ecNumber evidence="10">7.-.-.-</ecNumber>
    </recommendedName>
    <alternativeName>
        <fullName evidence="10">Rnf electron transport complex subunit D</fullName>
    </alternativeName>
</protein>
<evidence type="ECO:0000256" key="4">
    <source>
        <dbReference type="ARBA" id="ARBA00022643"/>
    </source>
</evidence>
<comment type="caution">
    <text evidence="10">Lacks conserved residue(s) required for the propagation of feature annotation.</text>
</comment>
<evidence type="ECO:0000256" key="10">
    <source>
        <dbReference type="HAMAP-Rule" id="MF_00462"/>
    </source>
</evidence>
<feature type="transmembrane region" description="Helical" evidence="10">
    <location>
        <begin position="208"/>
        <end position="225"/>
    </location>
</feature>
<dbReference type="GO" id="GO:0022900">
    <property type="term" value="P:electron transport chain"/>
    <property type="evidence" value="ECO:0007669"/>
    <property type="project" value="UniProtKB-UniRule"/>
</dbReference>
<dbReference type="AlphaFoldDB" id="A0A8H2QXK7"/>
<dbReference type="Proteomes" id="UP000377798">
    <property type="component" value="Unassembled WGS sequence"/>
</dbReference>
<evidence type="ECO:0000256" key="1">
    <source>
        <dbReference type="ARBA" id="ARBA00022448"/>
    </source>
</evidence>
<evidence type="ECO:0000256" key="9">
    <source>
        <dbReference type="ARBA" id="ARBA00023136"/>
    </source>
</evidence>
<feature type="modified residue" description="FMN phosphoryl threonine" evidence="10">
    <location>
        <position position="158"/>
    </location>
</feature>
<evidence type="ECO:0000256" key="7">
    <source>
        <dbReference type="ARBA" id="ARBA00022982"/>
    </source>
</evidence>
<dbReference type="GO" id="GO:0016491">
    <property type="term" value="F:oxidoreductase activity"/>
    <property type="evidence" value="ECO:0007669"/>
    <property type="project" value="UniProtKB-KW"/>
</dbReference>
<comment type="function">
    <text evidence="10">Part of a membrane-bound complex that couples electron transfer with translocation of ions across the membrane.</text>
</comment>
<evidence type="ECO:0000256" key="6">
    <source>
        <dbReference type="ARBA" id="ARBA00022967"/>
    </source>
</evidence>
<comment type="similarity">
    <text evidence="10">Belongs to the NqrB/RnfD family.</text>
</comment>
<keyword evidence="4 10" id="KW-0288">FMN</keyword>
<keyword evidence="1 10" id="KW-0813">Transport</keyword>
<dbReference type="InterPro" id="IPR011303">
    <property type="entry name" value="RnfD_bac"/>
</dbReference>
<evidence type="ECO:0000256" key="3">
    <source>
        <dbReference type="ARBA" id="ARBA00022630"/>
    </source>
</evidence>
<keyword evidence="2 10" id="KW-0597">Phosphoprotein</keyword>
<proteinExistence type="inferred from homology"/>
<feature type="transmembrane region" description="Helical" evidence="10">
    <location>
        <begin position="82"/>
        <end position="115"/>
    </location>
</feature>
<dbReference type="PANTHER" id="PTHR30578">
    <property type="entry name" value="ELECTRON TRANSPORT COMPLEX PROTEIN RNFD"/>
    <property type="match status" value="1"/>
</dbReference>
<comment type="subunit">
    <text evidence="10">The complex is composed of six subunits: RnfA, RnfB, RnfC, RnfD, RnfE and RnfG.</text>
</comment>
<gene>
    <name evidence="11" type="primary">nqrB</name>
    <name evidence="10" type="synonym">rnfD</name>
    <name evidence="11" type="ORF">NCTC13150_00639</name>
</gene>
<name>A0A8H2QXK7_9FIRM</name>
<keyword evidence="7 10" id="KW-0249">Electron transport</keyword>
<accession>A0A8H2QXK7</accession>
<evidence type="ECO:0000256" key="8">
    <source>
        <dbReference type="ARBA" id="ARBA00022989"/>
    </source>
</evidence>
<dbReference type="Pfam" id="PF03116">
    <property type="entry name" value="NQR2_RnfD_RnfE"/>
    <property type="match status" value="1"/>
</dbReference>
<dbReference type="RefSeq" id="WP_072469390.1">
    <property type="nucleotide sequence ID" value="NZ_CAACYI010000001.1"/>
</dbReference>
<feature type="transmembrane region" description="Helical" evidence="10">
    <location>
        <begin position="28"/>
        <end position="46"/>
    </location>
</feature>
<dbReference type="HAMAP" id="MF_00462">
    <property type="entry name" value="RsxD_RnfD"/>
    <property type="match status" value="1"/>
</dbReference>
<dbReference type="GO" id="GO:0055085">
    <property type="term" value="P:transmembrane transport"/>
    <property type="evidence" value="ECO:0007669"/>
    <property type="project" value="InterPro"/>
</dbReference>
<dbReference type="InterPro" id="IPR004338">
    <property type="entry name" value="NqrB/RnfD"/>
</dbReference>
<evidence type="ECO:0000313" key="12">
    <source>
        <dbReference type="Proteomes" id="UP000377798"/>
    </source>
</evidence>
<evidence type="ECO:0000313" key="11">
    <source>
        <dbReference type="EMBL" id="VFB16122.1"/>
    </source>
</evidence>
<evidence type="ECO:0000256" key="5">
    <source>
        <dbReference type="ARBA" id="ARBA00022692"/>
    </source>
</evidence>
<comment type="caution">
    <text evidence="11">The sequence shown here is derived from an EMBL/GenBank/DDBJ whole genome shotgun (WGS) entry which is preliminary data.</text>
</comment>
<feature type="transmembrane region" description="Helical" evidence="10">
    <location>
        <begin position="231"/>
        <end position="249"/>
    </location>
</feature>
<dbReference type="EMBL" id="CAACYI010000001">
    <property type="protein sequence ID" value="VFB16122.1"/>
    <property type="molecule type" value="Genomic_DNA"/>
</dbReference>
<feature type="transmembrane region" description="Helical" evidence="10">
    <location>
        <begin position="181"/>
        <end position="201"/>
    </location>
</feature>
<comment type="subcellular location">
    <subcellularLocation>
        <location evidence="10">Cell membrane</location>
        <topology evidence="10">Multi-pass membrane protein</topology>
    </subcellularLocation>
</comment>
<keyword evidence="10" id="KW-1003">Cell membrane</keyword>
<keyword evidence="8 10" id="KW-1133">Transmembrane helix</keyword>
<keyword evidence="6 10" id="KW-1278">Translocase</keyword>
<dbReference type="PANTHER" id="PTHR30578:SF0">
    <property type="entry name" value="ION-TRANSLOCATING OXIDOREDUCTASE COMPLEX SUBUNIT D"/>
    <property type="match status" value="1"/>
</dbReference>
<keyword evidence="3 10" id="KW-0285">Flavoprotein</keyword>
<keyword evidence="12" id="KW-1185">Reference proteome</keyword>
<comment type="cofactor">
    <cofactor evidence="10">
        <name>FMN</name>
        <dbReference type="ChEBI" id="CHEBI:58210"/>
    </cofactor>
</comment>
<organism evidence="11 12">
    <name type="scientific">Urinicoccus massiliensis</name>
    <dbReference type="NCBI Taxonomy" id="1723382"/>
    <lineage>
        <taxon>Bacteria</taxon>
        <taxon>Bacillati</taxon>
        <taxon>Bacillota</taxon>
        <taxon>Tissierellia</taxon>
        <taxon>Tissierellales</taxon>
        <taxon>Peptoniphilaceae</taxon>
        <taxon>Urinicoccus</taxon>
    </lineage>
</organism>
<sequence length="314" mass="33189">MDKNLRNSGDYFVSLAPHIRSNDTVQRIMLDVLIALVPAAIASVYFFGLYSLAIMAVSVGACVLSEYAFQKLMKKPVQVKDLSAVVTGILLAFNVPAGAPLWMVAFGGVFAIIIVKECFGGIGGNFMNPALAARVMLMASWPQQMTAYLKPDGMTGATPLQILKEGGGDLPALMDMFTGNIGGVIGETCAIALILGGIYLIVRKVIDWKTPIIYIVSTAIFLLLFGVKADLLAYEVLGGGLLLGAIFMATDYSSSPMNAKGKIIFALGAGLVTAVIRAKGGMPEGVSYSILLMNVCTPLIDKFTVGEAYGPKKA</sequence>
<dbReference type="EC" id="7.-.-.-" evidence="10"/>
<dbReference type="NCBIfam" id="TIGR01946">
    <property type="entry name" value="rnfD"/>
    <property type="match status" value="1"/>
</dbReference>
<keyword evidence="9 10" id="KW-0472">Membrane</keyword>